<feature type="signal peptide" evidence="1">
    <location>
        <begin position="1"/>
        <end position="26"/>
    </location>
</feature>
<gene>
    <name evidence="2" type="ORF">F5984_08840</name>
</gene>
<comment type="caution">
    <text evidence="2">The sequence shown here is derived from an EMBL/GenBank/DDBJ whole genome shotgun (WGS) entry which is preliminary data.</text>
</comment>
<evidence type="ECO:0000313" key="2">
    <source>
        <dbReference type="EMBL" id="KAB7730929.1"/>
    </source>
</evidence>
<dbReference type="Proteomes" id="UP000488299">
    <property type="component" value="Unassembled WGS sequence"/>
</dbReference>
<reference evidence="2 3" key="1">
    <citation type="submission" date="2019-10" db="EMBL/GenBank/DDBJ databases">
        <title>Rudanella paleaurantiibacter sp. nov., isolated from sludge.</title>
        <authorList>
            <person name="Xu S.Q."/>
        </authorList>
    </citation>
    <scope>NUCLEOTIDE SEQUENCE [LARGE SCALE GENOMIC DNA]</scope>
    <source>
        <strain evidence="2 3">HX-22-17</strain>
    </source>
</reference>
<keyword evidence="3" id="KW-1185">Reference proteome</keyword>
<organism evidence="2 3">
    <name type="scientific">Rudanella paleaurantiibacter</name>
    <dbReference type="NCBI Taxonomy" id="2614655"/>
    <lineage>
        <taxon>Bacteria</taxon>
        <taxon>Pseudomonadati</taxon>
        <taxon>Bacteroidota</taxon>
        <taxon>Cytophagia</taxon>
        <taxon>Cytophagales</taxon>
        <taxon>Cytophagaceae</taxon>
        <taxon>Rudanella</taxon>
    </lineage>
</organism>
<dbReference type="RefSeq" id="WP_152123919.1">
    <property type="nucleotide sequence ID" value="NZ_WELI01000003.1"/>
</dbReference>
<accession>A0A7J5TZT8</accession>
<dbReference type="AlphaFoldDB" id="A0A7J5TZT8"/>
<keyword evidence="1" id="KW-0732">Signal</keyword>
<name>A0A7J5TZT8_9BACT</name>
<evidence type="ECO:0000256" key="1">
    <source>
        <dbReference type="SAM" id="SignalP"/>
    </source>
</evidence>
<protein>
    <submittedName>
        <fullName evidence="2">Uncharacterized protein</fullName>
    </submittedName>
</protein>
<dbReference type="EMBL" id="WELI01000003">
    <property type="protein sequence ID" value="KAB7730929.1"/>
    <property type="molecule type" value="Genomic_DNA"/>
</dbReference>
<proteinExistence type="predicted"/>
<sequence length="123" mass="14117">MPVPAPSRFLCLSLLTIALCSSYSFGQSQPSQDRFPTYDHIKPNPNEIYDYVNPDRSIPRQSKAVFNLFSYPEGTTTYKLNGQIYKSTEQAKRAFLQKGRQIEQFTVGKPDTDGKRLIEITYR</sequence>
<feature type="chain" id="PRO_5029807125" evidence="1">
    <location>
        <begin position="27"/>
        <end position="123"/>
    </location>
</feature>
<evidence type="ECO:0000313" key="3">
    <source>
        <dbReference type="Proteomes" id="UP000488299"/>
    </source>
</evidence>